<keyword evidence="2" id="KW-1185">Reference proteome</keyword>
<dbReference type="Proteomes" id="UP000198238">
    <property type="component" value="Chromosome"/>
</dbReference>
<sequence length="61" mass="6615">MSARMPFETVNLSTDVIPAGGNDVREVLVLSVVAKYQTAILIFQRSRSMAAAGCSKLCKRL</sequence>
<gene>
    <name evidence="1" type="ORF">BG910_03745</name>
</gene>
<name>A0A220S0G8_9NEIS</name>
<organism evidence="1 2">
    <name type="scientific">Neisseria chenwenguii</name>
    <dbReference type="NCBI Taxonomy" id="1853278"/>
    <lineage>
        <taxon>Bacteria</taxon>
        <taxon>Pseudomonadati</taxon>
        <taxon>Pseudomonadota</taxon>
        <taxon>Betaproteobacteria</taxon>
        <taxon>Neisseriales</taxon>
        <taxon>Neisseriaceae</taxon>
        <taxon>Neisseria</taxon>
    </lineage>
</organism>
<evidence type="ECO:0000313" key="1">
    <source>
        <dbReference type="EMBL" id="ASK26969.1"/>
    </source>
</evidence>
<dbReference type="AlphaFoldDB" id="A0A220S0G8"/>
<dbReference type="EMBL" id="CP022278">
    <property type="protein sequence ID" value="ASK26969.1"/>
    <property type="molecule type" value="Genomic_DNA"/>
</dbReference>
<accession>A0A220S0G8</accession>
<protein>
    <submittedName>
        <fullName evidence="1">Uncharacterized protein</fullName>
    </submittedName>
</protein>
<proteinExistence type="predicted"/>
<reference evidence="1 2" key="1">
    <citation type="submission" date="2017-06" db="EMBL/GenBank/DDBJ databases">
        <title>Neisseria chenwenguii sp. nov., isolated from the intestinal contents of Tibetan Plateau Pika in Yushu, Qinghai Province, China.</title>
        <authorList>
            <person name="Zhang G."/>
        </authorList>
    </citation>
    <scope>NUCLEOTIDE SEQUENCE [LARGE SCALE GENOMIC DNA]</scope>
    <source>
        <strain evidence="1 2">10023</strain>
    </source>
</reference>
<dbReference type="KEGG" id="nei:BG910_03745"/>
<evidence type="ECO:0000313" key="2">
    <source>
        <dbReference type="Proteomes" id="UP000198238"/>
    </source>
</evidence>